<comment type="caution">
    <text evidence="6">The sequence shown here is derived from an EMBL/GenBank/DDBJ whole genome shotgun (WGS) entry which is preliminary data.</text>
</comment>
<organism evidence="6 7">
    <name type="scientific">Paenibacillus thiaminolyticus</name>
    <name type="common">Bacillus thiaminolyticus</name>
    <dbReference type="NCBI Taxonomy" id="49283"/>
    <lineage>
        <taxon>Bacteria</taxon>
        <taxon>Bacillati</taxon>
        <taxon>Bacillota</taxon>
        <taxon>Bacilli</taxon>
        <taxon>Bacillales</taxon>
        <taxon>Paenibacillaceae</taxon>
        <taxon>Paenibacillus</taxon>
    </lineage>
</organism>
<keyword evidence="3" id="KW-0804">Transcription</keyword>
<dbReference type="OrthoDB" id="9791752at2"/>
<dbReference type="InterPro" id="IPR036390">
    <property type="entry name" value="WH_DNA-bd_sf"/>
</dbReference>
<evidence type="ECO:0000313" key="7">
    <source>
        <dbReference type="Proteomes" id="UP000266177"/>
    </source>
</evidence>
<protein>
    <submittedName>
        <fullName evidence="6">IclR family transcriptional regulator</fullName>
    </submittedName>
</protein>
<dbReference type="AlphaFoldDB" id="A0A3A3GNT8"/>
<dbReference type="PROSITE" id="PS51077">
    <property type="entry name" value="HTH_ICLR"/>
    <property type="match status" value="1"/>
</dbReference>
<dbReference type="SUPFAM" id="SSF46785">
    <property type="entry name" value="Winged helix' DNA-binding domain"/>
    <property type="match status" value="1"/>
</dbReference>
<dbReference type="GO" id="GO:0003677">
    <property type="term" value="F:DNA binding"/>
    <property type="evidence" value="ECO:0007669"/>
    <property type="project" value="UniProtKB-KW"/>
</dbReference>
<evidence type="ECO:0000256" key="3">
    <source>
        <dbReference type="ARBA" id="ARBA00023163"/>
    </source>
</evidence>
<dbReference type="Pfam" id="PF09339">
    <property type="entry name" value="HTH_IclR"/>
    <property type="match status" value="1"/>
</dbReference>
<keyword evidence="2" id="KW-0238">DNA-binding</keyword>
<dbReference type="InterPro" id="IPR014757">
    <property type="entry name" value="Tscrpt_reg_IclR_C"/>
</dbReference>
<proteinExistence type="predicted"/>
<dbReference type="Gene3D" id="3.30.450.40">
    <property type="match status" value="1"/>
</dbReference>
<dbReference type="PANTHER" id="PTHR30136:SF35">
    <property type="entry name" value="HTH-TYPE TRANSCRIPTIONAL REGULATOR RV1719"/>
    <property type="match status" value="1"/>
</dbReference>
<dbReference type="SUPFAM" id="SSF55781">
    <property type="entry name" value="GAF domain-like"/>
    <property type="match status" value="1"/>
</dbReference>
<feature type="domain" description="HTH iclR-type" evidence="4">
    <location>
        <begin position="3"/>
        <end position="65"/>
    </location>
</feature>
<dbReference type="RefSeq" id="WP_119791796.1">
    <property type="nucleotide sequence ID" value="NZ_CP160395.1"/>
</dbReference>
<dbReference type="PROSITE" id="PS51078">
    <property type="entry name" value="ICLR_ED"/>
    <property type="match status" value="1"/>
</dbReference>
<name>A0A3A3GNT8_PANTH</name>
<feature type="domain" description="IclR-ED" evidence="5">
    <location>
        <begin position="66"/>
        <end position="253"/>
    </location>
</feature>
<dbReference type="Proteomes" id="UP000266177">
    <property type="component" value="Unassembled WGS sequence"/>
</dbReference>
<keyword evidence="1" id="KW-0805">Transcription regulation</keyword>
<dbReference type="InterPro" id="IPR050707">
    <property type="entry name" value="HTH_MetabolicPath_Reg"/>
</dbReference>
<dbReference type="InterPro" id="IPR036388">
    <property type="entry name" value="WH-like_DNA-bd_sf"/>
</dbReference>
<dbReference type="GO" id="GO:0045892">
    <property type="term" value="P:negative regulation of DNA-templated transcription"/>
    <property type="evidence" value="ECO:0007669"/>
    <property type="project" value="TreeGrafter"/>
</dbReference>
<evidence type="ECO:0000313" key="6">
    <source>
        <dbReference type="EMBL" id="RJG25646.1"/>
    </source>
</evidence>
<dbReference type="SMART" id="SM00346">
    <property type="entry name" value="HTH_ICLR"/>
    <property type="match status" value="1"/>
</dbReference>
<dbReference type="EMBL" id="QYZD01000003">
    <property type="protein sequence ID" value="RJG25646.1"/>
    <property type="molecule type" value="Genomic_DNA"/>
</dbReference>
<gene>
    <name evidence="6" type="ORF">DQX05_06085</name>
</gene>
<dbReference type="InterPro" id="IPR029016">
    <property type="entry name" value="GAF-like_dom_sf"/>
</dbReference>
<evidence type="ECO:0000259" key="5">
    <source>
        <dbReference type="PROSITE" id="PS51078"/>
    </source>
</evidence>
<dbReference type="Pfam" id="PF01614">
    <property type="entry name" value="IclR_C"/>
    <property type="match status" value="1"/>
</dbReference>
<evidence type="ECO:0000259" key="4">
    <source>
        <dbReference type="PROSITE" id="PS51077"/>
    </source>
</evidence>
<dbReference type="Gene3D" id="1.10.10.10">
    <property type="entry name" value="Winged helix-like DNA-binding domain superfamily/Winged helix DNA-binding domain"/>
    <property type="match status" value="1"/>
</dbReference>
<sequence length="253" mass="28665">MSLKTLAKSLELLDCFTSDHPIWGVRDLAKKLGMHHSVVHRIVSTFEQHGFLIQNRDTQKYHLGLKLLEYGKVVTDQLNIQQYFQPILKEIANSTGESVYLNMLEGKEGVCVSIVLSSKDIQYLIPVGDRSPLYAGASQKVMMAYVSEELQEEIIQEGLTAVTSRTITDSLRLRAQLAQIKEEGWCISVGEYTEDVVGISVPMLDSHRRILGSISIAGPRYRIDDERCESYLRILLDQVPLIRQSCNIISHMW</sequence>
<evidence type="ECO:0000256" key="2">
    <source>
        <dbReference type="ARBA" id="ARBA00023125"/>
    </source>
</evidence>
<accession>A0A3A3GNT8</accession>
<reference evidence="6 7" key="1">
    <citation type="submission" date="2018-09" db="EMBL/GenBank/DDBJ databases">
        <title>Paenibacillus SK2017-BO5.</title>
        <authorList>
            <person name="Piskunova J.V."/>
            <person name="Dubiley S.A."/>
            <person name="Severinov K.V."/>
        </authorList>
    </citation>
    <scope>NUCLEOTIDE SEQUENCE [LARGE SCALE GENOMIC DNA]</scope>
    <source>
        <strain evidence="6 7">BO5</strain>
    </source>
</reference>
<dbReference type="PANTHER" id="PTHR30136">
    <property type="entry name" value="HELIX-TURN-HELIX TRANSCRIPTIONAL REGULATOR, ICLR FAMILY"/>
    <property type="match status" value="1"/>
</dbReference>
<dbReference type="InterPro" id="IPR005471">
    <property type="entry name" value="Tscrpt_reg_IclR_N"/>
</dbReference>
<dbReference type="GO" id="GO:0003700">
    <property type="term" value="F:DNA-binding transcription factor activity"/>
    <property type="evidence" value="ECO:0007669"/>
    <property type="project" value="TreeGrafter"/>
</dbReference>
<evidence type="ECO:0000256" key="1">
    <source>
        <dbReference type="ARBA" id="ARBA00023015"/>
    </source>
</evidence>